<dbReference type="PROSITE" id="PS51257">
    <property type="entry name" value="PROKAR_LIPOPROTEIN"/>
    <property type="match status" value="1"/>
</dbReference>
<dbReference type="EMBL" id="BAAADJ010000062">
    <property type="protein sequence ID" value="GAA0343768.1"/>
    <property type="molecule type" value="Genomic_DNA"/>
</dbReference>
<accession>A0ABN0WPZ0</accession>
<gene>
    <name evidence="1" type="ORF">GCM10008967_37780</name>
</gene>
<dbReference type="RefSeq" id="WP_343802684.1">
    <property type="nucleotide sequence ID" value="NZ_BAAADJ010000062.1"/>
</dbReference>
<evidence type="ECO:0000313" key="2">
    <source>
        <dbReference type="Proteomes" id="UP001500782"/>
    </source>
</evidence>
<proteinExistence type="predicted"/>
<evidence type="ECO:0008006" key="3">
    <source>
        <dbReference type="Google" id="ProtNLM"/>
    </source>
</evidence>
<reference evidence="1 2" key="1">
    <citation type="journal article" date="2019" name="Int. J. Syst. Evol. Microbiol.">
        <title>The Global Catalogue of Microorganisms (GCM) 10K type strain sequencing project: providing services to taxonomists for standard genome sequencing and annotation.</title>
        <authorList>
            <consortium name="The Broad Institute Genomics Platform"/>
            <consortium name="The Broad Institute Genome Sequencing Center for Infectious Disease"/>
            <person name="Wu L."/>
            <person name="Ma J."/>
        </authorList>
    </citation>
    <scope>NUCLEOTIDE SEQUENCE [LARGE SCALE GENOMIC DNA]</scope>
    <source>
        <strain evidence="1 2">JCM 9731</strain>
    </source>
</reference>
<protein>
    <recommendedName>
        <fullName evidence="3">Lipoprotein</fullName>
    </recommendedName>
</protein>
<dbReference type="Proteomes" id="UP001500782">
    <property type="component" value="Unassembled WGS sequence"/>
</dbReference>
<organism evidence="1 2">
    <name type="scientific">Bacillus carboniphilus</name>
    <dbReference type="NCBI Taxonomy" id="86663"/>
    <lineage>
        <taxon>Bacteria</taxon>
        <taxon>Bacillati</taxon>
        <taxon>Bacillota</taxon>
        <taxon>Bacilli</taxon>
        <taxon>Bacillales</taxon>
        <taxon>Bacillaceae</taxon>
        <taxon>Bacillus</taxon>
    </lineage>
</organism>
<keyword evidence="2" id="KW-1185">Reference proteome</keyword>
<evidence type="ECO:0000313" key="1">
    <source>
        <dbReference type="EMBL" id="GAA0343768.1"/>
    </source>
</evidence>
<name>A0ABN0WPZ0_9BACI</name>
<comment type="caution">
    <text evidence="1">The sequence shown here is derived from an EMBL/GenBank/DDBJ whole genome shotgun (WGS) entry which is preliminary data.</text>
</comment>
<sequence>MRIFLIFIIILLPVGIIGCQKETEKSEQVSINHQIIISKEFQVNSDSTDLNTSVKGTIFLSGEESAVERAQIVAMINIDPEDWGGVMFSIHKNWNISSFTSSYPEDENEENPEDYVSVWTTTEETRHGHNKMIEIGRGHQRWTPTGGGGGTVVIELVRNKESIPTSDVFSLTVGVGSEESDGIKSAHPDWKMIEIPIPH</sequence>